<dbReference type="InterPro" id="IPR035090">
    <property type="entry name" value="Pyridoxal_P_attach_site"/>
</dbReference>
<feature type="non-terminal residue" evidence="8">
    <location>
        <position position="1"/>
    </location>
</feature>
<dbReference type="EC" id="2.4.1.1" evidence="3"/>
<dbReference type="AlphaFoldDB" id="K1SAD2"/>
<evidence type="ECO:0000256" key="3">
    <source>
        <dbReference type="ARBA" id="ARBA00012591"/>
    </source>
</evidence>
<dbReference type="GO" id="GO:0005980">
    <property type="term" value="P:glycogen catabolic process"/>
    <property type="evidence" value="ECO:0007669"/>
    <property type="project" value="TreeGrafter"/>
</dbReference>
<evidence type="ECO:0000313" key="8">
    <source>
        <dbReference type="EMBL" id="EKC50705.1"/>
    </source>
</evidence>
<dbReference type="GO" id="GO:0008184">
    <property type="term" value="F:glycogen phosphorylase activity"/>
    <property type="evidence" value="ECO:0007669"/>
    <property type="project" value="InterPro"/>
</dbReference>
<dbReference type="GO" id="GO:0005737">
    <property type="term" value="C:cytoplasm"/>
    <property type="evidence" value="ECO:0007669"/>
    <property type="project" value="TreeGrafter"/>
</dbReference>
<accession>K1SAD2</accession>
<dbReference type="InterPro" id="IPR000811">
    <property type="entry name" value="Glyco_trans_35"/>
</dbReference>
<feature type="non-terminal residue" evidence="8">
    <location>
        <position position="220"/>
    </location>
</feature>
<comment type="similarity">
    <text evidence="2">Belongs to the glycogen phosphorylase family.</text>
</comment>
<dbReference type="GO" id="GO:0030170">
    <property type="term" value="F:pyridoxal phosphate binding"/>
    <property type="evidence" value="ECO:0007669"/>
    <property type="project" value="TreeGrafter"/>
</dbReference>
<keyword evidence="4" id="KW-0328">Glycosyltransferase</keyword>
<dbReference type="Gene3D" id="3.40.50.2000">
    <property type="entry name" value="Glycogen Phosphorylase B"/>
    <property type="match status" value="1"/>
</dbReference>
<keyword evidence="6" id="KW-0663">Pyridoxal phosphate</keyword>
<protein>
    <recommendedName>
        <fullName evidence="3">glycogen phosphorylase</fullName>
        <ecNumber evidence="3">2.4.1.1</ecNumber>
    </recommendedName>
</protein>
<evidence type="ECO:0000256" key="7">
    <source>
        <dbReference type="ARBA" id="ARBA00023277"/>
    </source>
</evidence>
<evidence type="ECO:0000256" key="2">
    <source>
        <dbReference type="ARBA" id="ARBA00006047"/>
    </source>
</evidence>
<dbReference type="EMBL" id="AJWY01012161">
    <property type="protein sequence ID" value="EKC50705.1"/>
    <property type="molecule type" value="Genomic_DNA"/>
</dbReference>
<reference evidence="8" key="1">
    <citation type="journal article" date="2013" name="Environ. Microbiol.">
        <title>Microbiota from the distal guts of lean and obese adolescents exhibit partial functional redundancy besides clear differences in community structure.</title>
        <authorList>
            <person name="Ferrer M."/>
            <person name="Ruiz A."/>
            <person name="Lanza F."/>
            <person name="Haange S.B."/>
            <person name="Oberbach A."/>
            <person name="Till H."/>
            <person name="Bargiela R."/>
            <person name="Campoy C."/>
            <person name="Segura M.T."/>
            <person name="Richter M."/>
            <person name="von Bergen M."/>
            <person name="Seifert J."/>
            <person name="Suarez A."/>
        </authorList>
    </citation>
    <scope>NUCLEOTIDE SEQUENCE</scope>
</reference>
<keyword evidence="7" id="KW-0119">Carbohydrate metabolism</keyword>
<evidence type="ECO:0000256" key="6">
    <source>
        <dbReference type="ARBA" id="ARBA00022898"/>
    </source>
</evidence>
<proteinExistence type="inferred from homology"/>
<dbReference type="SUPFAM" id="SSF53756">
    <property type="entry name" value="UDP-Glycosyltransferase/glycogen phosphorylase"/>
    <property type="match status" value="1"/>
</dbReference>
<organism evidence="8">
    <name type="scientific">human gut metagenome</name>
    <dbReference type="NCBI Taxonomy" id="408170"/>
    <lineage>
        <taxon>unclassified sequences</taxon>
        <taxon>metagenomes</taxon>
        <taxon>organismal metagenomes</taxon>
    </lineage>
</organism>
<keyword evidence="5" id="KW-0808">Transferase</keyword>
<evidence type="ECO:0000256" key="1">
    <source>
        <dbReference type="ARBA" id="ARBA00001933"/>
    </source>
</evidence>
<comment type="cofactor">
    <cofactor evidence="1">
        <name>pyridoxal 5'-phosphate</name>
        <dbReference type="ChEBI" id="CHEBI:597326"/>
    </cofactor>
</comment>
<dbReference type="PANTHER" id="PTHR11468:SF3">
    <property type="entry name" value="GLYCOGEN PHOSPHORYLASE, LIVER FORM"/>
    <property type="match status" value="1"/>
</dbReference>
<evidence type="ECO:0000256" key="4">
    <source>
        <dbReference type="ARBA" id="ARBA00022676"/>
    </source>
</evidence>
<dbReference type="PROSITE" id="PS00102">
    <property type="entry name" value="PHOSPHORYLASE"/>
    <property type="match status" value="1"/>
</dbReference>
<name>K1SAD2_9ZZZZ</name>
<dbReference type="Pfam" id="PF00343">
    <property type="entry name" value="Phosphorylase"/>
    <property type="match status" value="1"/>
</dbReference>
<evidence type="ECO:0000256" key="5">
    <source>
        <dbReference type="ARBA" id="ARBA00022679"/>
    </source>
</evidence>
<comment type="caution">
    <text evidence="8">The sequence shown here is derived from an EMBL/GenBank/DDBJ whole genome shotgun (WGS) entry which is preliminary data.</text>
</comment>
<dbReference type="PANTHER" id="PTHR11468">
    <property type="entry name" value="GLYCOGEN PHOSPHORYLASE"/>
    <property type="match status" value="1"/>
</dbReference>
<sequence length="220" mass="24320">KDAAELEKLLPYAEDANVLQKFSQVKADNKKALADWLEHTQGVKVDPTAMFDIQSKRLHEYKRQQLNLLYLIHQYFEIRAGYTPAVPLVSIFGAKAAPAYIIAKDIIHALLTLSKVIAADPLVAPWLQVVFVENYNVTAAEKMIPACDLSEQISLASKEASGTGNMKFMLNGALTLGTMDGANVEISQQVGNENIYIFGQTSGQVIHRYAAGDYNPADWY</sequence>
<gene>
    <name evidence="8" type="ORF">LEA_17744</name>
</gene>